<dbReference type="AlphaFoldDB" id="A0A2R3Z4K2"/>
<feature type="transmembrane region" description="Helical" evidence="1">
    <location>
        <begin position="96"/>
        <end position="120"/>
    </location>
</feature>
<feature type="transmembrane region" description="Helical" evidence="1">
    <location>
        <begin position="63"/>
        <end position="84"/>
    </location>
</feature>
<evidence type="ECO:0000256" key="1">
    <source>
        <dbReference type="SAM" id="Phobius"/>
    </source>
</evidence>
<protein>
    <recommendedName>
        <fullName evidence="4">Sodium:proline symporter</fullName>
    </recommendedName>
</protein>
<evidence type="ECO:0000313" key="3">
    <source>
        <dbReference type="Proteomes" id="UP000241507"/>
    </source>
</evidence>
<accession>A0A2R3Z4K2</accession>
<dbReference type="Proteomes" id="UP000241507">
    <property type="component" value="Chromosome"/>
</dbReference>
<feature type="transmembrane region" description="Helical" evidence="1">
    <location>
        <begin position="9"/>
        <end position="32"/>
    </location>
</feature>
<reference evidence="3" key="1">
    <citation type="submission" date="2018-03" db="EMBL/GenBank/DDBJ databases">
        <title>Gramella fulva sp. nov., isolated from a dry surface of tidal flat.</title>
        <authorList>
            <person name="Hwang S.H."/>
            <person name="Hwang W.M."/>
            <person name="Kang K."/>
            <person name="Ahn T.-Y."/>
        </authorList>
    </citation>
    <scope>NUCLEOTIDE SEQUENCE [LARGE SCALE GENOMIC DNA]</scope>
    <source>
        <strain evidence="3">SH35</strain>
    </source>
</reference>
<keyword evidence="1" id="KW-1133">Transmembrane helix</keyword>
<feature type="transmembrane region" description="Helical" evidence="1">
    <location>
        <begin position="126"/>
        <end position="146"/>
    </location>
</feature>
<gene>
    <name evidence="2" type="ORF">C7S20_07580</name>
</gene>
<dbReference type="OrthoDB" id="6169516at2"/>
<keyword evidence="3" id="KW-1185">Reference proteome</keyword>
<keyword evidence="1" id="KW-0472">Membrane</keyword>
<organism evidence="2 3">
    <name type="scientific">Christiangramia fulva</name>
    <dbReference type="NCBI Taxonomy" id="2126553"/>
    <lineage>
        <taxon>Bacteria</taxon>
        <taxon>Pseudomonadati</taxon>
        <taxon>Bacteroidota</taxon>
        <taxon>Flavobacteriia</taxon>
        <taxon>Flavobacteriales</taxon>
        <taxon>Flavobacteriaceae</taxon>
        <taxon>Christiangramia</taxon>
    </lineage>
</organism>
<proteinExistence type="predicted"/>
<sequence>MDSKFWRSAIVAGLIAGFLMLALEYILVPIFLEKPVWVPLRMMASIVLGKSVVPPPATFDFNIILSGIIIHIILSLIYSLFIAYITRKLSLVSAMLVGGFLGLALYFINFYGFSNIFIWFEKARNWVQILIHIVFGMAAAMSFISLNTKRVRDNLNRV</sequence>
<evidence type="ECO:0000313" key="2">
    <source>
        <dbReference type="EMBL" id="AVR45142.1"/>
    </source>
</evidence>
<keyword evidence="1" id="KW-0812">Transmembrane</keyword>
<name>A0A2R3Z4K2_9FLAO</name>
<dbReference type="KEGG" id="grs:C7S20_07580"/>
<dbReference type="RefSeq" id="WP_107011920.1">
    <property type="nucleotide sequence ID" value="NZ_CP028136.1"/>
</dbReference>
<dbReference type="EMBL" id="CP028136">
    <property type="protein sequence ID" value="AVR45142.1"/>
    <property type="molecule type" value="Genomic_DNA"/>
</dbReference>
<evidence type="ECO:0008006" key="4">
    <source>
        <dbReference type="Google" id="ProtNLM"/>
    </source>
</evidence>